<dbReference type="GO" id="GO:0006508">
    <property type="term" value="P:proteolysis"/>
    <property type="evidence" value="ECO:0007669"/>
    <property type="project" value="UniProtKB-KW"/>
</dbReference>
<dbReference type="InterPro" id="IPR005320">
    <property type="entry name" value="Peptidase_S51"/>
</dbReference>
<dbReference type="PANTHER" id="PTHR36175:SF1">
    <property type="entry name" value="CYANOPHYCINASE"/>
    <property type="match status" value="1"/>
</dbReference>
<name>A0A6J6FV88_9ZZZZ</name>
<accession>A0A6J6FV88</accession>
<keyword evidence="2" id="KW-0645">Protease</keyword>
<evidence type="ECO:0000256" key="1">
    <source>
        <dbReference type="ARBA" id="ARBA00006534"/>
    </source>
</evidence>
<dbReference type="GO" id="GO:0008236">
    <property type="term" value="F:serine-type peptidase activity"/>
    <property type="evidence" value="ECO:0007669"/>
    <property type="project" value="UniProtKB-KW"/>
</dbReference>
<sequence length="240" mass="26507">MNGSLALVGSGEYLPAMAEFEKSLVADGIKNNMQPKFIQIPTAAGQESSNRLDYWQHLGKVQADLIGIPQVFLPIYNREDANNMEYVNQIKDSALIYLSGGDPHYLANSLINTPLWSAIVSNWQNGGSLAGCSAGAMVLSSQIPHFRLSRNEPTAGLNLIPSIRVIPHFNKFFKWIPESAAKMLLNVPDDSILIGIDELTAIVKRTGMSQWQVYGQAKVHFLKGIDQQQLRDGEVISFNH</sequence>
<evidence type="ECO:0000256" key="3">
    <source>
        <dbReference type="ARBA" id="ARBA00022801"/>
    </source>
</evidence>
<dbReference type="InterPro" id="IPR029062">
    <property type="entry name" value="Class_I_gatase-like"/>
</dbReference>
<dbReference type="PANTHER" id="PTHR36175">
    <property type="entry name" value="CYANOPHYCINASE"/>
    <property type="match status" value="1"/>
</dbReference>
<dbReference type="Pfam" id="PF03575">
    <property type="entry name" value="Peptidase_S51"/>
    <property type="match status" value="1"/>
</dbReference>
<reference evidence="5" key="1">
    <citation type="submission" date="2020-05" db="EMBL/GenBank/DDBJ databases">
        <authorList>
            <person name="Chiriac C."/>
            <person name="Salcher M."/>
            <person name="Ghai R."/>
            <person name="Kavagutti S V."/>
        </authorList>
    </citation>
    <scope>NUCLEOTIDE SEQUENCE</scope>
</reference>
<keyword evidence="3" id="KW-0378">Hydrolase</keyword>
<comment type="similarity">
    <text evidence="1">Belongs to the peptidase S51 family.</text>
</comment>
<evidence type="ECO:0000256" key="2">
    <source>
        <dbReference type="ARBA" id="ARBA00022670"/>
    </source>
</evidence>
<keyword evidence="4" id="KW-0720">Serine protease</keyword>
<proteinExistence type="inferred from homology"/>
<dbReference type="EMBL" id="CAEZUC010000108">
    <property type="protein sequence ID" value="CAB4593012.1"/>
    <property type="molecule type" value="Genomic_DNA"/>
</dbReference>
<evidence type="ECO:0000256" key="4">
    <source>
        <dbReference type="ARBA" id="ARBA00022825"/>
    </source>
</evidence>
<dbReference type="SUPFAM" id="SSF52317">
    <property type="entry name" value="Class I glutamine amidotransferase-like"/>
    <property type="match status" value="1"/>
</dbReference>
<dbReference type="Gene3D" id="3.40.50.880">
    <property type="match status" value="1"/>
</dbReference>
<organism evidence="5">
    <name type="scientific">freshwater metagenome</name>
    <dbReference type="NCBI Taxonomy" id="449393"/>
    <lineage>
        <taxon>unclassified sequences</taxon>
        <taxon>metagenomes</taxon>
        <taxon>ecological metagenomes</taxon>
    </lineage>
</organism>
<protein>
    <submittedName>
        <fullName evidence="5">Unannotated protein</fullName>
    </submittedName>
</protein>
<gene>
    <name evidence="5" type="ORF">UFOPK1776_00722</name>
</gene>
<evidence type="ECO:0000313" key="5">
    <source>
        <dbReference type="EMBL" id="CAB4593012.1"/>
    </source>
</evidence>
<dbReference type="AlphaFoldDB" id="A0A6J6FV88"/>